<dbReference type="InterPro" id="IPR008978">
    <property type="entry name" value="HSP20-like_chaperone"/>
</dbReference>
<dbReference type="OrthoDB" id="1909609at2759"/>
<feature type="domain" description="ArsA/GET3 Anion-transporting ATPase-like" evidence="2">
    <location>
        <begin position="32"/>
        <end position="270"/>
    </location>
</feature>
<dbReference type="PANTHER" id="PTHR43868">
    <property type="entry name" value="OS02G0711200 PROTEIN"/>
    <property type="match status" value="1"/>
</dbReference>
<evidence type="ECO:0000259" key="3">
    <source>
        <dbReference type="Pfam" id="PF17886"/>
    </source>
</evidence>
<gene>
    <name evidence="4" type="ORF">SELMODRAFT_75269</name>
</gene>
<dbReference type="Proteomes" id="UP000001514">
    <property type="component" value="Unassembled WGS sequence"/>
</dbReference>
<dbReference type="InParanoid" id="D8QQV2"/>
<evidence type="ECO:0000259" key="2">
    <source>
        <dbReference type="Pfam" id="PF02374"/>
    </source>
</evidence>
<evidence type="ECO:0000256" key="1">
    <source>
        <dbReference type="ARBA" id="ARBA00011040"/>
    </source>
</evidence>
<organism evidence="5">
    <name type="scientific">Selaginella moellendorffii</name>
    <name type="common">Spikemoss</name>
    <dbReference type="NCBI Taxonomy" id="88036"/>
    <lineage>
        <taxon>Eukaryota</taxon>
        <taxon>Viridiplantae</taxon>
        <taxon>Streptophyta</taxon>
        <taxon>Embryophyta</taxon>
        <taxon>Tracheophyta</taxon>
        <taxon>Lycopodiopsida</taxon>
        <taxon>Selaginellales</taxon>
        <taxon>Selaginellaceae</taxon>
        <taxon>Selaginella</taxon>
    </lineage>
</organism>
<dbReference type="Gramene" id="EFJ38515">
    <property type="protein sequence ID" value="EFJ38515"/>
    <property type="gene ID" value="SELMODRAFT_75269"/>
</dbReference>
<dbReference type="SUPFAM" id="SSF52540">
    <property type="entry name" value="P-loop containing nucleoside triphosphate hydrolases"/>
    <property type="match status" value="1"/>
</dbReference>
<dbReference type="STRING" id="88036.D8QQV2"/>
<dbReference type="Pfam" id="PF02374">
    <property type="entry name" value="ArsA_ATPase"/>
    <property type="match status" value="1"/>
</dbReference>
<feature type="domain" description="ArsA HSP20-like" evidence="3">
    <location>
        <begin position="368"/>
        <end position="423"/>
    </location>
</feature>
<dbReference type="InterPro" id="IPR040612">
    <property type="entry name" value="ArsA_HSP20-like"/>
</dbReference>
<proteinExistence type="inferred from homology"/>
<evidence type="ECO:0008006" key="6">
    <source>
        <dbReference type="Google" id="ProtNLM"/>
    </source>
</evidence>
<name>D8QQV2_SELML</name>
<evidence type="ECO:0000313" key="4">
    <source>
        <dbReference type="EMBL" id="EFJ38515.1"/>
    </source>
</evidence>
<evidence type="ECO:0000313" key="5">
    <source>
        <dbReference type="Proteomes" id="UP000001514"/>
    </source>
</evidence>
<dbReference type="InterPro" id="IPR053262">
    <property type="entry name" value="ArsA_ATPase-like"/>
</dbReference>
<dbReference type="PANTHER" id="PTHR43868:SF1">
    <property type="entry name" value="P-LOOP CONTAINING NUCLEOSIDE TRIPHOSPHATE HYDROLASES SUPERFAMILY PROTEIN"/>
    <property type="match status" value="1"/>
</dbReference>
<dbReference type="Pfam" id="PF17886">
    <property type="entry name" value="ArsA_HSP20"/>
    <property type="match status" value="1"/>
</dbReference>
<dbReference type="AlphaFoldDB" id="D8QQV2"/>
<dbReference type="InterPro" id="IPR025723">
    <property type="entry name" value="ArsA/GET3_ATPase-like"/>
</dbReference>
<accession>D8QQV2</accession>
<dbReference type="Gene3D" id="2.60.40.790">
    <property type="match status" value="1"/>
</dbReference>
<dbReference type="EMBL" id="GL377565">
    <property type="protein sequence ID" value="EFJ38515.1"/>
    <property type="molecule type" value="Genomic_DNA"/>
</dbReference>
<dbReference type="Gene3D" id="3.40.50.300">
    <property type="entry name" value="P-loop containing nucleotide triphosphate hydrolases"/>
    <property type="match status" value="1"/>
</dbReference>
<dbReference type="KEGG" id="smo:SELMODRAFT_75269"/>
<protein>
    <recommendedName>
        <fullName evidence="6">Anion-transporting ATPase-like domain-containing protein</fullName>
    </recommendedName>
</protein>
<dbReference type="FunCoup" id="D8QQV2">
    <property type="interactions" value="1341"/>
</dbReference>
<dbReference type="HOGENOM" id="CLU_033948_0_0_1"/>
<keyword evidence="5" id="KW-1185">Reference proteome</keyword>
<comment type="similarity">
    <text evidence="1">Belongs to the arsA ATPase family.</text>
</comment>
<reference evidence="4 5" key="1">
    <citation type="journal article" date="2011" name="Science">
        <title>The Selaginella genome identifies genetic changes associated with the evolution of vascular plants.</title>
        <authorList>
            <person name="Banks J.A."/>
            <person name="Nishiyama T."/>
            <person name="Hasebe M."/>
            <person name="Bowman J.L."/>
            <person name="Gribskov M."/>
            <person name="dePamphilis C."/>
            <person name="Albert V.A."/>
            <person name="Aono N."/>
            <person name="Aoyama T."/>
            <person name="Ambrose B.A."/>
            <person name="Ashton N.W."/>
            <person name="Axtell M.J."/>
            <person name="Barker E."/>
            <person name="Barker M.S."/>
            <person name="Bennetzen J.L."/>
            <person name="Bonawitz N.D."/>
            <person name="Chapple C."/>
            <person name="Cheng C."/>
            <person name="Correa L.G."/>
            <person name="Dacre M."/>
            <person name="DeBarry J."/>
            <person name="Dreyer I."/>
            <person name="Elias M."/>
            <person name="Engstrom E.M."/>
            <person name="Estelle M."/>
            <person name="Feng L."/>
            <person name="Finet C."/>
            <person name="Floyd S.K."/>
            <person name="Frommer W.B."/>
            <person name="Fujita T."/>
            <person name="Gramzow L."/>
            <person name="Gutensohn M."/>
            <person name="Harholt J."/>
            <person name="Hattori M."/>
            <person name="Heyl A."/>
            <person name="Hirai T."/>
            <person name="Hiwatashi Y."/>
            <person name="Ishikawa M."/>
            <person name="Iwata M."/>
            <person name="Karol K.G."/>
            <person name="Koehler B."/>
            <person name="Kolukisaoglu U."/>
            <person name="Kubo M."/>
            <person name="Kurata T."/>
            <person name="Lalonde S."/>
            <person name="Li K."/>
            <person name="Li Y."/>
            <person name="Litt A."/>
            <person name="Lyons E."/>
            <person name="Manning G."/>
            <person name="Maruyama T."/>
            <person name="Michael T.P."/>
            <person name="Mikami K."/>
            <person name="Miyazaki S."/>
            <person name="Morinaga S."/>
            <person name="Murata T."/>
            <person name="Mueller-Roeber B."/>
            <person name="Nelson D.R."/>
            <person name="Obara M."/>
            <person name="Oguri Y."/>
            <person name="Olmstead R.G."/>
            <person name="Onodera N."/>
            <person name="Petersen B.L."/>
            <person name="Pils B."/>
            <person name="Prigge M."/>
            <person name="Rensing S.A."/>
            <person name="Riano-Pachon D.M."/>
            <person name="Roberts A.W."/>
            <person name="Sato Y."/>
            <person name="Scheller H.V."/>
            <person name="Schulz B."/>
            <person name="Schulz C."/>
            <person name="Shakirov E.V."/>
            <person name="Shibagaki N."/>
            <person name="Shinohara N."/>
            <person name="Shippen D.E."/>
            <person name="Soerensen I."/>
            <person name="Sotooka R."/>
            <person name="Sugimoto N."/>
            <person name="Sugita M."/>
            <person name="Sumikawa N."/>
            <person name="Tanurdzic M."/>
            <person name="Theissen G."/>
            <person name="Ulvskov P."/>
            <person name="Wakazuki S."/>
            <person name="Weng J.K."/>
            <person name="Willats W.W."/>
            <person name="Wipf D."/>
            <person name="Wolf P.G."/>
            <person name="Yang L."/>
            <person name="Zimmer A.D."/>
            <person name="Zhu Q."/>
            <person name="Mitros T."/>
            <person name="Hellsten U."/>
            <person name="Loque D."/>
            <person name="Otillar R."/>
            <person name="Salamov A."/>
            <person name="Schmutz J."/>
            <person name="Shapiro H."/>
            <person name="Lindquist E."/>
            <person name="Lucas S."/>
            <person name="Rokhsar D."/>
            <person name="Grigoriev I.V."/>
        </authorList>
    </citation>
    <scope>NUCLEOTIDE SEQUENCE [LARGE SCALE GENOMIC DNA]</scope>
</reference>
<dbReference type="CDD" id="cd02035">
    <property type="entry name" value="ArsA"/>
    <property type="match status" value="1"/>
</dbReference>
<dbReference type="InterPro" id="IPR027417">
    <property type="entry name" value="P-loop_NTPase"/>
</dbReference>
<sequence>MAPSWVWRGKERKIQCRAVAQEQQRKEEKNPKLVTFIGKGGTGKTTCSVLAAQFYASIGLRTCLVIQSQDVTADFLLGHQLKHQPTKILENGSLTALRLETTKILAQPLEQVKKADGRISFSQGALQTEVAGEELSVLPGMDSIMALFVLDQLCGFARRFFPKRSKVFKPEYDVVVYDGPNSDETLRMFGCAERLRWYMNRFRSIAEKTDIGRVVLPSILRLAEASLLEDLSTERSTSELWELANTVLHGVEQNFANPNTFSSYIVTDPRSKLTEKTALRYWGCAVQAGVHVAGVVHHQNSRAQTWKEGFSSLAVASIPELTFGESPPSWEQILSSLDKQTCEVLRGDGSSVSNPPVSLDHSSGTVTCFLPGFDKADVKLSQLKRSELLLDAGDQKRVIKLPPQMHGKVKGAKFQDKSLIIQMTA</sequence>
<dbReference type="OMA" id="LIRISAW"/>
<dbReference type="eggNOG" id="ENOG502QT59">
    <property type="taxonomic scope" value="Eukaryota"/>
</dbReference>